<dbReference type="PANTHER" id="PTHR47808">
    <property type="entry name" value="INNER NUCLEAR MEMBRANE PROTEIN HEH2-RELATED"/>
    <property type="match status" value="1"/>
</dbReference>
<gene>
    <name evidence="9" type="ORF">KP509_33G061300</name>
</gene>
<keyword evidence="3 7" id="KW-0812">Transmembrane</keyword>
<keyword evidence="6" id="KW-0539">Nucleus</keyword>
<dbReference type="GO" id="GO:0071763">
    <property type="term" value="P:nuclear membrane organization"/>
    <property type="evidence" value="ECO:0007669"/>
    <property type="project" value="TreeGrafter"/>
</dbReference>
<accession>A0A8T2QRG1</accession>
<dbReference type="GO" id="GO:0003682">
    <property type="term" value="F:chromatin binding"/>
    <property type="evidence" value="ECO:0007669"/>
    <property type="project" value="InterPro"/>
</dbReference>
<feature type="transmembrane region" description="Helical" evidence="7">
    <location>
        <begin position="207"/>
        <end position="228"/>
    </location>
</feature>
<name>A0A8T2QRG1_CERRI</name>
<dbReference type="Pfam" id="PF09402">
    <property type="entry name" value="MSC"/>
    <property type="match status" value="1"/>
</dbReference>
<keyword evidence="2" id="KW-0597">Phosphoprotein</keyword>
<feature type="transmembrane region" description="Helical" evidence="7">
    <location>
        <begin position="24"/>
        <end position="45"/>
    </location>
</feature>
<evidence type="ECO:0000256" key="2">
    <source>
        <dbReference type="ARBA" id="ARBA00022553"/>
    </source>
</evidence>
<dbReference type="InterPro" id="IPR044780">
    <property type="entry name" value="Heh2/Src1"/>
</dbReference>
<dbReference type="InterPro" id="IPR041885">
    <property type="entry name" value="MAN1_winged_helix_dom"/>
</dbReference>
<dbReference type="GO" id="GO:0034399">
    <property type="term" value="C:nuclear periphery"/>
    <property type="evidence" value="ECO:0007669"/>
    <property type="project" value="TreeGrafter"/>
</dbReference>
<dbReference type="OrthoDB" id="341403at2759"/>
<evidence type="ECO:0000256" key="7">
    <source>
        <dbReference type="SAM" id="Phobius"/>
    </source>
</evidence>
<dbReference type="Gene3D" id="2.10.25.10">
    <property type="entry name" value="Laminin"/>
    <property type="match status" value="1"/>
</dbReference>
<evidence type="ECO:0000313" key="10">
    <source>
        <dbReference type="Proteomes" id="UP000825935"/>
    </source>
</evidence>
<reference evidence="9" key="1">
    <citation type="submission" date="2021-08" db="EMBL/GenBank/DDBJ databases">
        <title>WGS assembly of Ceratopteris richardii.</title>
        <authorList>
            <person name="Marchant D.B."/>
            <person name="Chen G."/>
            <person name="Jenkins J."/>
            <person name="Shu S."/>
            <person name="Leebens-Mack J."/>
            <person name="Grimwood J."/>
            <person name="Schmutz J."/>
            <person name="Soltis P."/>
            <person name="Soltis D."/>
            <person name="Chen Z.-H."/>
        </authorList>
    </citation>
    <scope>NUCLEOTIDE SEQUENCE</scope>
    <source>
        <strain evidence="9">Whitten #5841</strain>
        <tissue evidence="9">Leaf</tissue>
    </source>
</reference>
<evidence type="ECO:0000259" key="8">
    <source>
        <dbReference type="Pfam" id="PF09402"/>
    </source>
</evidence>
<keyword evidence="4 7" id="KW-1133">Transmembrane helix</keyword>
<dbReference type="EMBL" id="CM035438">
    <property type="protein sequence ID" value="KAH7286174.1"/>
    <property type="molecule type" value="Genomic_DNA"/>
</dbReference>
<keyword evidence="10" id="KW-1185">Reference proteome</keyword>
<evidence type="ECO:0000256" key="1">
    <source>
        <dbReference type="ARBA" id="ARBA00004540"/>
    </source>
</evidence>
<dbReference type="GO" id="GO:0005783">
    <property type="term" value="C:endoplasmic reticulum"/>
    <property type="evidence" value="ECO:0007669"/>
    <property type="project" value="TreeGrafter"/>
</dbReference>
<dbReference type="GO" id="GO:0005637">
    <property type="term" value="C:nuclear inner membrane"/>
    <property type="evidence" value="ECO:0007669"/>
    <property type="project" value="UniProtKB-SubCell"/>
</dbReference>
<evidence type="ECO:0000313" key="9">
    <source>
        <dbReference type="EMBL" id="KAH7286174.1"/>
    </source>
</evidence>
<dbReference type="Gene3D" id="1.10.10.1180">
    <property type="entry name" value="MAN1, winged-helix domain"/>
    <property type="match status" value="1"/>
</dbReference>
<comment type="subcellular location">
    <subcellularLocation>
        <location evidence="1">Nucleus inner membrane</location>
    </subcellularLocation>
</comment>
<feature type="domain" description="Man1/Src1-like C-terminal" evidence="8">
    <location>
        <begin position="53"/>
        <end position="315"/>
    </location>
</feature>
<evidence type="ECO:0000256" key="4">
    <source>
        <dbReference type="ARBA" id="ARBA00022989"/>
    </source>
</evidence>
<dbReference type="PANTHER" id="PTHR47808:SF2">
    <property type="entry name" value="LEM DOMAIN-CONTAINING PROTEIN 2"/>
    <property type="match status" value="1"/>
</dbReference>
<evidence type="ECO:0000256" key="3">
    <source>
        <dbReference type="ARBA" id="ARBA00022692"/>
    </source>
</evidence>
<dbReference type="OMA" id="WVPENDV"/>
<keyword evidence="5 7" id="KW-0472">Membrane</keyword>
<evidence type="ECO:0000256" key="5">
    <source>
        <dbReference type="ARBA" id="ARBA00023136"/>
    </source>
</evidence>
<dbReference type="Proteomes" id="UP000825935">
    <property type="component" value="Chromosome 33"/>
</dbReference>
<sequence>MTKPRVSASTSTAPSEWISLKEQLIQFAAIVGIAAFVAFTGITLIEWQKRESLPFCDYYASESCIPCPENARCSGKNMECLFGFTKHGKRCLRDQKIRKAIEAIDELIIEKFCGNYSLSLCKWTGPKQLTVFEIAQFVEHSELDKVLGIDSENFKLVKEEGQDAAIKRLNTRKNSQGLLELYCPIQLVEYYKPYRCRAWEWMLSYRNILLISCPLVFLAVVILSKAYLKQKISKRAEQLYIQVCQTLEAKSQNNMTGGETWVVASHLRDHLLTLNERKNGTVWYKVEQMVRRDSRIDQYPKLVKGESKVVWEWQGIMKRLIAK</sequence>
<organism evidence="9 10">
    <name type="scientific">Ceratopteris richardii</name>
    <name type="common">Triangle waterfern</name>
    <dbReference type="NCBI Taxonomy" id="49495"/>
    <lineage>
        <taxon>Eukaryota</taxon>
        <taxon>Viridiplantae</taxon>
        <taxon>Streptophyta</taxon>
        <taxon>Embryophyta</taxon>
        <taxon>Tracheophyta</taxon>
        <taxon>Polypodiopsida</taxon>
        <taxon>Polypodiidae</taxon>
        <taxon>Polypodiales</taxon>
        <taxon>Pteridineae</taxon>
        <taxon>Pteridaceae</taxon>
        <taxon>Parkerioideae</taxon>
        <taxon>Ceratopteris</taxon>
    </lineage>
</organism>
<protein>
    <recommendedName>
        <fullName evidence="8">Man1/Src1-like C-terminal domain-containing protein</fullName>
    </recommendedName>
</protein>
<proteinExistence type="predicted"/>
<dbReference type="InterPro" id="IPR018996">
    <property type="entry name" value="Man1/Src1-like_C"/>
</dbReference>
<dbReference type="AlphaFoldDB" id="A0A8T2QRG1"/>
<evidence type="ECO:0000256" key="6">
    <source>
        <dbReference type="ARBA" id="ARBA00023242"/>
    </source>
</evidence>
<comment type="caution">
    <text evidence="9">The sequence shown here is derived from an EMBL/GenBank/DDBJ whole genome shotgun (WGS) entry which is preliminary data.</text>
</comment>